<dbReference type="PANTHER" id="PTHR33371:SF4">
    <property type="entry name" value="INTERMEMBRANE PHOSPHOLIPID TRANSPORT SYSTEM BINDING PROTEIN MLAD"/>
    <property type="match status" value="1"/>
</dbReference>
<dbReference type="OrthoDB" id="9788420at2"/>
<dbReference type="Proteomes" id="UP000029273">
    <property type="component" value="Unassembled WGS sequence"/>
</dbReference>
<dbReference type="PROSITE" id="PS51257">
    <property type="entry name" value="PROKAR_LIPOPROTEIN"/>
    <property type="match status" value="1"/>
</dbReference>
<dbReference type="InterPro" id="IPR030970">
    <property type="entry name" value="ABC_MlaD"/>
</dbReference>
<evidence type="ECO:0000313" key="3">
    <source>
        <dbReference type="Proteomes" id="UP000029273"/>
    </source>
</evidence>
<gene>
    <name evidence="2" type="ORF">Thpro_021428</name>
</gene>
<comment type="caution">
    <text evidence="2">The sequence shown here is derived from an EMBL/GenBank/DDBJ whole genome shotgun (WGS) entry which is preliminary data.</text>
</comment>
<dbReference type="AlphaFoldDB" id="A0A1A6C3I1"/>
<protein>
    <submittedName>
        <fullName evidence="2">ABC transporter, periplasmic component YrbD</fullName>
    </submittedName>
</protein>
<feature type="domain" description="Mce/MlaD" evidence="1">
    <location>
        <begin position="38"/>
        <end position="117"/>
    </location>
</feature>
<proteinExistence type="predicted"/>
<keyword evidence="3" id="KW-1185">Reference proteome</keyword>
<dbReference type="PANTHER" id="PTHR33371">
    <property type="entry name" value="INTERMEMBRANE PHOSPHOLIPID TRANSPORT SYSTEM BINDING PROTEIN MLAD-RELATED"/>
    <property type="match status" value="1"/>
</dbReference>
<dbReference type="Pfam" id="PF02470">
    <property type="entry name" value="MlaD"/>
    <property type="match status" value="1"/>
</dbReference>
<sequence length="152" mass="16156">MTTRSIEILVGLFIAAGCAALLVLAMKVSNLTDFSGGNGYQVYAYFNDIGGLKINAPVTAAGVQVGRVDAIKYDPKNFEAKVVMTINDKYHDFPVDSSASIYTAGLLGAQYIALSPGASEQALKNGSRIQYTQSAVVLEKIIGQLMVKLTSK</sequence>
<evidence type="ECO:0000313" key="2">
    <source>
        <dbReference type="EMBL" id="OBS09100.1"/>
    </source>
</evidence>
<dbReference type="GO" id="GO:0005548">
    <property type="term" value="F:phospholipid transporter activity"/>
    <property type="evidence" value="ECO:0007669"/>
    <property type="project" value="TreeGrafter"/>
</dbReference>
<dbReference type="EMBL" id="JQSG02000003">
    <property type="protein sequence ID" value="OBS09100.1"/>
    <property type="molecule type" value="Genomic_DNA"/>
</dbReference>
<organism evidence="2 3">
    <name type="scientific">Acidihalobacter prosperus</name>
    <dbReference type="NCBI Taxonomy" id="160660"/>
    <lineage>
        <taxon>Bacteria</taxon>
        <taxon>Pseudomonadati</taxon>
        <taxon>Pseudomonadota</taxon>
        <taxon>Gammaproteobacteria</taxon>
        <taxon>Chromatiales</taxon>
        <taxon>Ectothiorhodospiraceae</taxon>
        <taxon>Acidihalobacter</taxon>
    </lineage>
</organism>
<dbReference type="InterPro" id="IPR003399">
    <property type="entry name" value="Mce/MlaD"/>
</dbReference>
<dbReference type="STRING" id="160660.BJI67_13500"/>
<dbReference type="RefSeq" id="WP_038089009.1">
    <property type="nucleotide sequence ID" value="NZ_JQSG02000003.1"/>
</dbReference>
<accession>A0A1A6C3I1</accession>
<evidence type="ECO:0000259" key="1">
    <source>
        <dbReference type="Pfam" id="PF02470"/>
    </source>
</evidence>
<name>A0A1A6C3I1_9GAMM</name>
<dbReference type="NCBIfam" id="TIGR04430">
    <property type="entry name" value="OM_asym_MlaD"/>
    <property type="match status" value="1"/>
</dbReference>
<reference evidence="2 3" key="1">
    <citation type="journal article" date="2014" name="Genome Announc.">
        <title>Draft Genome Sequence of the Iron-Oxidizing, Acidophilic, and Halotolerant 'Thiobacillus prosperus' Type Strain DSM 5130.</title>
        <authorList>
            <person name="Ossandon F.J."/>
            <person name="Cardenas J.P."/>
            <person name="Corbett M."/>
            <person name="Quatrini R."/>
            <person name="Holmes D.S."/>
            <person name="Watkin E."/>
        </authorList>
    </citation>
    <scope>NUCLEOTIDE SEQUENCE [LARGE SCALE GENOMIC DNA]</scope>
    <source>
        <strain evidence="2 3">DSM 5130</strain>
    </source>
</reference>
<dbReference type="GO" id="GO:0005543">
    <property type="term" value="F:phospholipid binding"/>
    <property type="evidence" value="ECO:0007669"/>
    <property type="project" value="TreeGrafter"/>
</dbReference>
<dbReference type="InterPro" id="IPR052336">
    <property type="entry name" value="MlaD_Phospholipid_Transporter"/>
</dbReference>